<proteinExistence type="predicted"/>
<dbReference type="RefSeq" id="XP_033455722.1">
    <property type="nucleotide sequence ID" value="XM_033609008.1"/>
</dbReference>
<keyword evidence="2" id="KW-1185">Reference proteome</keyword>
<gene>
    <name evidence="3" type="ORF">K489DRAFT_88331</name>
</gene>
<accession>A0A6J3LSC1</accession>
<reference evidence="3" key="2">
    <citation type="submission" date="2020-04" db="EMBL/GenBank/DDBJ databases">
        <authorList>
            <consortium name="NCBI Genome Project"/>
        </authorList>
    </citation>
    <scope>NUCLEOTIDE SEQUENCE</scope>
    <source>
        <strain evidence="3">CBS 342.82</strain>
    </source>
</reference>
<name>A0A6J3LSC1_9PEZI</name>
<organism evidence="3">
    <name type="scientific">Dissoconium aciculare CBS 342.82</name>
    <dbReference type="NCBI Taxonomy" id="1314786"/>
    <lineage>
        <taxon>Eukaryota</taxon>
        <taxon>Fungi</taxon>
        <taxon>Dikarya</taxon>
        <taxon>Ascomycota</taxon>
        <taxon>Pezizomycotina</taxon>
        <taxon>Dothideomycetes</taxon>
        <taxon>Dothideomycetidae</taxon>
        <taxon>Mycosphaerellales</taxon>
        <taxon>Dissoconiaceae</taxon>
        <taxon>Dissoconium</taxon>
    </lineage>
</organism>
<reference evidence="3" key="3">
    <citation type="submission" date="2025-08" db="UniProtKB">
        <authorList>
            <consortium name="RefSeq"/>
        </authorList>
    </citation>
    <scope>IDENTIFICATION</scope>
    <source>
        <strain evidence="3">CBS 342.82</strain>
    </source>
</reference>
<evidence type="ECO:0000256" key="1">
    <source>
        <dbReference type="SAM" id="MobiDB-lite"/>
    </source>
</evidence>
<dbReference type="Proteomes" id="UP000504637">
    <property type="component" value="Unplaced"/>
</dbReference>
<reference evidence="3" key="1">
    <citation type="submission" date="2020-01" db="EMBL/GenBank/DDBJ databases">
        <authorList>
            <consortium name="DOE Joint Genome Institute"/>
            <person name="Haridas S."/>
            <person name="Albert R."/>
            <person name="Binder M."/>
            <person name="Bloem J."/>
            <person name="Labutti K."/>
            <person name="Salamov A."/>
            <person name="Andreopoulos B."/>
            <person name="Baker S.E."/>
            <person name="Barry K."/>
            <person name="Bills G."/>
            <person name="Bluhm B.H."/>
            <person name="Cannon C."/>
            <person name="Castanera R."/>
            <person name="Culley D.E."/>
            <person name="Daum C."/>
            <person name="Ezra D."/>
            <person name="Gonzalez J.B."/>
            <person name="Henrissat B."/>
            <person name="Kuo A."/>
            <person name="Liang C."/>
            <person name="Lipzen A."/>
            <person name="Lutzoni F."/>
            <person name="Magnuson J."/>
            <person name="Mondo S."/>
            <person name="Nolan M."/>
            <person name="Ohm R."/>
            <person name="Pangilinan J."/>
            <person name="Park H.-J."/>
            <person name="Ramirez L."/>
            <person name="Alfaro M."/>
            <person name="Sun H."/>
            <person name="Tritt A."/>
            <person name="Yoshinaga Y."/>
            <person name="Zwiers L.-H."/>
            <person name="Turgeon B.G."/>
            <person name="Goodwin S.B."/>
            <person name="Spatafora J.W."/>
            <person name="Crous P.W."/>
            <person name="Grigoriev I.V."/>
        </authorList>
    </citation>
    <scope>NUCLEOTIDE SEQUENCE</scope>
    <source>
        <strain evidence="3">CBS 342.82</strain>
    </source>
</reference>
<evidence type="ECO:0000313" key="2">
    <source>
        <dbReference type="Proteomes" id="UP000504637"/>
    </source>
</evidence>
<evidence type="ECO:0000313" key="3">
    <source>
        <dbReference type="RefSeq" id="XP_033455722.1"/>
    </source>
</evidence>
<dbReference type="GeneID" id="54366809"/>
<feature type="region of interest" description="Disordered" evidence="1">
    <location>
        <begin position="108"/>
        <end position="133"/>
    </location>
</feature>
<sequence length="133" mass="14575">MSSHRRLHPSPPPSLPREYCKGARHVDRSRYDALLLESSFSPCFVHFECPLIVCLAYFLWGFVITVDDDAAAVLCDLLLLDFEFGFCSFQFLPFAIQLNLGDIAHERGPSAGGSATSSVSLSGEARCPMASDS</sequence>
<dbReference type="AlphaFoldDB" id="A0A6J3LSC1"/>
<protein>
    <submittedName>
        <fullName evidence="3">Uncharacterized protein</fullName>
    </submittedName>
</protein>